<organism evidence="1 2">
    <name type="scientific">Dendrobium nobile</name>
    <name type="common">Orchid</name>
    <dbReference type="NCBI Taxonomy" id="94219"/>
    <lineage>
        <taxon>Eukaryota</taxon>
        <taxon>Viridiplantae</taxon>
        <taxon>Streptophyta</taxon>
        <taxon>Embryophyta</taxon>
        <taxon>Tracheophyta</taxon>
        <taxon>Spermatophyta</taxon>
        <taxon>Magnoliopsida</taxon>
        <taxon>Liliopsida</taxon>
        <taxon>Asparagales</taxon>
        <taxon>Orchidaceae</taxon>
        <taxon>Epidendroideae</taxon>
        <taxon>Malaxideae</taxon>
        <taxon>Dendrobiinae</taxon>
        <taxon>Dendrobium</taxon>
    </lineage>
</organism>
<name>A0A8T3AXL0_DENNO</name>
<gene>
    <name evidence="1" type="ORF">KFK09_019773</name>
</gene>
<accession>A0A8T3AXL0</accession>
<evidence type="ECO:0000313" key="1">
    <source>
        <dbReference type="EMBL" id="KAI0498875.1"/>
    </source>
</evidence>
<evidence type="ECO:0000313" key="2">
    <source>
        <dbReference type="Proteomes" id="UP000829196"/>
    </source>
</evidence>
<reference evidence="1" key="1">
    <citation type="journal article" date="2022" name="Front. Genet.">
        <title>Chromosome-Scale Assembly of the Dendrobium nobile Genome Provides Insights Into the Molecular Mechanism of the Biosynthesis of the Medicinal Active Ingredient of Dendrobium.</title>
        <authorList>
            <person name="Xu Q."/>
            <person name="Niu S.-C."/>
            <person name="Li K.-L."/>
            <person name="Zheng P.-J."/>
            <person name="Zhang X.-J."/>
            <person name="Jia Y."/>
            <person name="Liu Y."/>
            <person name="Niu Y.-X."/>
            <person name="Yu L.-H."/>
            <person name="Chen D.-F."/>
            <person name="Zhang G.-Q."/>
        </authorList>
    </citation>
    <scope>NUCLEOTIDE SEQUENCE</scope>
    <source>
        <tissue evidence="1">Leaf</tissue>
    </source>
</reference>
<keyword evidence="2" id="KW-1185">Reference proteome</keyword>
<comment type="caution">
    <text evidence="1">The sequence shown here is derived from an EMBL/GenBank/DDBJ whole genome shotgun (WGS) entry which is preliminary data.</text>
</comment>
<proteinExistence type="predicted"/>
<sequence length="65" mass="7555">MSYLDISLSSKKCFKPSKYGSDPLFGPIWARVALNLVSFGSYFRDVQFDYKFVEIRVHMIQNLSL</sequence>
<dbReference type="Proteomes" id="UP000829196">
    <property type="component" value="Unassembled WGS sequence"/>
</dbReference>
<protein>
    <submittedName>
        <fullName evidence="1">Uncharacterized protein</fullName>
    </submittedName>
</protein>
<dbReference type="EMBL" id="JAGYWB010000014">
    <property type="protein sequence ID" value="KAI0498875.1"/>
    <property type="molecule type" value="Genomic_DNA"/>
</dbReference>
<dbReference type="AlphaFoldDB" id="A0A8T3AXL0"/>